<dbReference type="InterPro" id="IPR018392">
    <property type="entry name" value="LysM"/>
</dbReference>
<dbReference type="PROSITE" id="PS51782">
    <property type="entry name" value="LYSM"/>
    <property type="match status" value="1"/>
</dbReference>
<evidence type="ECO:0000313" key="5">
    <source>
        <dbReference type="Proteomes" id="UP000242287"/>
    </source>
</evidence>
<keyword evidence="2" id="KW-0472">Membrane</keyword>
<evidence type="ECO:0000259" key="3">
    <source>
        <dbReference type="PROSITE" id="PS51782"/>
    </source>
</evidence>
<dbReference type="AlphaFoldDB" id="A0A2A9NAR6"/>
<dbReference type="InterPro" id="IPR036779">
    <property type="entry name" value="LysM_dom_sf"/>
</dbReference>
<keyword evidence="5" id="KW-1185">Reference proteome</keyword>
<dbReference type="Gene3D" id="3.10.350.10">
    <property type="entry name" value="LysM domain"/>
    <property type="match status" value="1"/>
</dbReference>
<accession>A0A2A9NAR6</accession>
<gene>
    <name evidence="4" type="ORF">AMATHDRAFT_49783</name>
</gene>
<keyword evidence="2" id="KW-1133">Transmembrane helix</keyword>
<keyword evidence="2" id="KW-0812">Transmembrane</keyword>
<dbReference type="Proteomes" id="UP000242287">
    <property type="component" value="Unassembled WGS sequence"/>
</dbReference>
<dbReference type="EMBL" id="KZ302076">
    <property type="protein sequence ID" value="PFH48125.1"/>
    <property type="molecule type" value="Genomic_DNA"/>
</dbReference>
<evidence type="ECO:0000256" key="2">
    <source>
        <dbReference type="SAM" id="Phobius"/>
    </source>
</evidence>
<dbReference type="SMART" id="SM00257">
    <property type="entry name" value="LysM"/>
    <property type="match status" value="1"/>
</dbReference>
<feature type="domain" description="LysM" evidence="3">
    <location>
        <begin position="141"/>
        <end position="185"/>
    </location>
</feature>
<organism evidence="4 5">
    <name type="scientific">Amanita thiersii Skay4041</name>
    <dbReference type="NCBI Taxonomy" id="703135"/>
    <lineage>
        <taxon>Eukaryota</taxon>
        <taxon>Fungi</taxon>
        <taxon>Dikarya</taxon>
        <taxon>Basidiomycota</taxon>
        <taxon>Agaricomycotina</taxon>
        <taxon>Agaricomycetes</taxon>
        <taxon>Agaricomycetidae</taxon>
        <taxon>Agaricales</taxon>
        <taxon>Pluteineae</taxon>
        <taxon>Amanitaceae</taxon>
        <taxon>Amanita</taxon>
    </lineage>
</organism>
<dbReference type="SUPFAM" id="SSF54106">
    <property type="entry name" value="LysM domain"/>
    <property type="match status" value="1"/>
</dbReference>
<feature type="region of interest" description="Disordered" evidence="1">
    <location>
        <begin position="51"/>
        <end position="77"/>
    </location>
</feature>
<protein>
    <submittedName>
        <fullName evidence="4">Carbohydrate-binding module family 50 protein</fullName>
    </submittedName>
</protein>
<proteinExistence type="predicted"/>
<name>A0A2A9NAR6_9AGAR</name>
<evidence type="ECO:0000313" key="4">
    <source>
        <dbReference type="EMBL" id="PFH48125.1"/>
    </source>
</evidence>
<reference evidence="4 5" key="1">
    <citation type="submission" date="2014-02" db="EMBL/GenBank/DDBJ databases">
        <title>Transposable element dynamics among asymbiotic and ectomycorrhizal Amanita fungi.</title>
        <authorList>
            <consortium name="DOE Joint Genome Institute"/>
            <person name="Hess J."/>
            <person name="Skrede I."/>
            <person name="Wolfe B."/>
            <person name="LaButti K."/>
            <person name="Ohm R.A."/>
            <person name="Grigoriev I.V."/>
            <person name="Pringle A."/>
        </authorList>
    </citation>
    <scope>NUCLEOTIDE SEQUENCE [LARGE SCALE GENOMIC DNA]</scope>
    <source>
        <strain evidence="4 5">SKay4041</strain>
    </source>
</reference>
<dbReference type="OrthoDB" id="2107166at2759"/>
<dbReference type="STRING" id="703135.A0A2A9NAR6"/>
<dbReference type="Pfam" id="PF01476">
    <property type="entry name" value="LysM"/>
    <property type="match status" value="1"/>
</dbReference>
<dbReference type="CDD" id="cd00118">
    <property type="entry name" value="LysM"/>
    <property type="match status" value="1"/>
</dbReference>
<sequence length="194" mass="21765">MGRWTQYDEDDYNLPEGMKRIGYDADTGCYYFKDRDGSIWQGESGARYGEMKRVSSPRASVEDDERPGDLEAAPTTRQDGYQLLSADGTTMAYKGDVNASAYRTLFPFFLLITVVLLLVWRLVLSPGLSGPTKLCPKPETLPYLVQPGDSCWEISKAHGCSLDQFRDMNVKVQCDRLLPGSIVCVPDRTRSTKK</sequence>
<feature type="transmembrane region" description="Helical" evidence="2">
    <location>
        <begin position="105"/>
        <end position="124"/>
    </location>
</feature>
<evidence type="ECO:0000256" key="1">
    <source>
        <dbReference type="SAM" id="MobiDB-lite"/>
    </source>
</evidence>